<dbReference type="AlphaFoldDB" id="A0A133XI74"/>
<dbReference type="STRING" id="281362.AT959_13805"/>
<dbReference type="GO" id="GO:0019354">
    <property type="term" value="P:siroheme biosynthetic process"/>
    <property type="evidence" value="ECO:0007669"/>
    <property type="project" value="UniProtKB-UniPathway"/>
</dbReference>
<evidence type="ECO:0000256" key="7">
    <source>
        <dbReference type="ARBA" id="ARBA00023244"/>
    </source>
</evidence>
<sequence length="254" mass="26901">MDKHDTLAAGKVWLIGAGPGDPDLLTVKAARLISQADALVFDHLVGEGIMDLARADARRIYAGKEASKHTLPQDSINQLLVDLAKEGLSVVRLKGGDPFIFGRGGEELETLVASGIPFEVVPGVTAAAGCAAYSGFPLTHRDHAQSVTFVTGHLKDGTVNLDWPALARPRQTVVFYMGIGAAGEICRQMINHGLPSLTPAAVIRNGTLPDQQTLLATLGTLPHRIEESGIKPPALIVVGSVVGLHEQLSWFEKA</sequence>
<evidence type="ECO:0000256" key="3">
    <source>
        <dbReference type="ARBA" id="ARBA00022573"/>
    </source>
</evidence>
<dbReference type="GO" id="GO:0032259">
    <property type="term" value="P:methylation"/>
    <property type="evidence" value="ECO:0007669"/>
    <property type="project" value="UniProtKB-KW"/>
</dbReference>
<dbReference type="InterPro" id="IPR014777">
    <property type="entry name" value="4pyrrole_Mease_sub1"/>
</dbReference>
<dbReference type="Pfam" id="PF00590">
    <property type="entry name" value="TP_methylase"/>
    <property type="match status" value="1"/>
</dbReference>
<evidence type="ECO:0000313" key="12">
    <source>
        <dbReference type="EMBL" id="KXB30632.1"/>
    </source>
</evidence>
<dbReference type="GO" id="GO:0009236">
    <property type="term" value="P:cobalamin biosynthetic process"/>
    <property type="evidence" value="ECO:0007669"/>
    <property type="project" value="UniProtKB-KW"/>
</dbReference>
<dbReference type="SUPFAM" id="SSF53790">
    <property type="entry name" value="Tetrapyrrole methylase"/>
    <property type="match status" value="1"/>
</dbReference>
<dbReference type="GO" id="GO:0004851">
    <property type="term" value="F:uroporphyrin-III C-methyltransferase activity"/>
    <property type="evidence" value="ECO:0007669"/>
    <property type="project" value="UniProtKB-EC"/>
</dbReference>
<evidence type="ECO:0000256" key="10">
    <source>
        <dbReference type="RuleBase" id="RU003960"/>
    </source>
</evidence>
<dbReference type="RefSeq" id="WP_066884444.1">
    <property type="nucleotide sequence ID" value="NZ_LODL01000021.1"/>
</dbReference>
<evidence type="ECO:0000256" key="1">
    <source>
        <dbReference type="ARBA" id="ARBA00005879"/>
    </source>
</evidence>
<organism evidence="12 13">
    <name type="scientific">Dechloromonas denitrificans</name>
    <dbReference type="NCBI Taxonomy" id="281362"/>
    <lineage>
        <taxon>Bacteria</taxon>
        <taxon>Pseudomonadati</taxon>
        <taxon>Pseudomonadota</taxon>
        <taxon>Betaproteobacteria</taxon>
        <taxon>Rhodocyclales</taxon>
        <taxon>Azonexaceae</taxon>
        <taxon>Dechloromonas</taxon>
    </lineage>
</organism>
<dbReference type="InterPro" id="IPR050161">
    <property type="entry name" value="Siro_Cobalamin_biosynth"/>
</dbReference>
<comment type="caution">
    <text evidence="12">The sequence shown here is derived from an EMBL/GenBank/DDBJ whole genome shotgun (WGS) entry which is preliminary data.</text>
</comment>
<dbReference type="FunFam" id="3.30.950.10:FF:000001">
    <property type="entry name" value="Siroheme synthase"/>
    <property type="match status" value="1"/>
</dbReference>
<evidence type="ECO:0000256" key="8">
    <source>
        <dbReference type="ARBA" id="ARBA00025705"/>
    </source>
</evidence>
<dbReference type="EMBL" id="LODL01000021">
    <property type="protein sequence ID" value="KXB30632.1"/>
    <property type="molecule type" value="Genomic_DNA"/>
</dbReference>
<keyword evidence="3" id="KW-0169">Cobalamin biosynthesis</keyword>
<dbReference type="UniPathway" id="UPA00262">
    <property type="reaction ID" value="UER00211"/>
</dbReference>
<keyword evidence="6" id="KW-0949">S-adenosyl-L-methionine</keyword>
<accession>A0A133XI74</accession>
<feature type="domain" description="Tetrapyrrole methylase" evidence="11">
    <location>
        <begin position="11"/>
        <end position="221"/>
    </location>
</feature>
<dbReference type="PANTHER" id="PTHR45790:SF1">
    <property type="entry name" value="SIROHEME SYNTHASE"/>
    <property type="match status" value="1"/>
</dbReference>
<dbReference type="InterPro" id="IPR035996">
    <property type="entry name" value="4pyrrol_Methylase_sf"/>
</dbReference>
<dbReference type="Gene3D" id="3.30.950.10">
    <property type="entry name" value="Methyltransferase, Cobalt-precorrin-4 Transmethylase, Domain 2"/>
    <property type="match status" value="1"/>
</dbReference>
<keyword evidence="4 10" id="KW-0489">Methyltransferase</keyword>
<dbReference type="PROSITE" id="PS00839">
    <property type="entry name" value="SUMT_1"/>
    <property type="match status" value="1"/>
</dbReference>
<comment type="similarity">
    <text evidence="1 10">Belongs to the precorrin methyltransferase family.</text>
</comment>
<evidence type="ECO:0000259" key="11">
    <source>
        <dbReference type="Pfam" id="PF00590"/>
    </source>
</evidence>
<dbReference type="InterPro" id="IPR003043">
    <property type="entry name" value="Uropor_MeTrfase_CS"/>
</dbReference>
<dbReference type="Gene3D" id="3.40.1010.10">
    <property type="entry name" value="Cobalt-precorrin-4 Transmethylase, Domain 1"/>
    <property type="match status" value="1"/>
</dbReference>
<name>A0A133XI74_9RHOO</name>
<dbReference type="PROSITE" id="PS00840">
    <property type="entry name" value="SUMT_2"/>
    <property type="match status" value="1"/>
</dbReference>
<evidence type="ECO:0000256" key="5">
    <source>
        <dbReference type="ARBA" id="ARBA00022679"/>
    </source>
</evidence>
<evidence type="ECO:0000256" key="2">
    <source>
        <dbReference type="ARBA" id="ARBA00012162"/>
    </source>
</evidence>
<evidence type="ECO:0000256" key="9">
    <source>
        <dbReference type="ARBA" id="ARBA00060548"/>
    </source>
</evidence>
<keyword evidence="5 10" id="KW-0808">Transferase</keyword>
<dbReference type="InterPro" id="IPR000878">
    <property type="entry name" value="4pyrrol_Mease"/>
</dbReference>
<gene>
    <name evidence="12" type="ORF">AT959_13805</name>
</gene>
<evidence type="ECO:0000256" key="4">
    <source>
        <dbReference type="ARBA" id="ARBA00022603"/>
    </source>
</evidence>
<dbReference type="NCBIfam" id="NF004790">
    <property type="entry name" value="PRK06136.1"/>
    <property type="match status" value="1"/>
</dbReference>
<dbReference type="InterPro" id="IPR014776">
    <property type="entry name" value="4pyrrole_Mease_sub2"/>
</dbReference>
<dbReference type="EC" id="2.1.1.107" evidence="2"/>
<dbReference type="FunFam" id="3.40.1010.10:FF:000001">
    <property type="entry name" value="Siroheme synthase"/>
    <property type="match status" value="1"/>
</dbReference>
<dbReference type="CDD" id="cd11642">
    <property type="entry name" value="SUMT"/>
    <property type="match status" value="1"/>
</dbReference>
<comment type="pathway">
    <text evidence="8">Porphyrin-containing compound metabolism; siroheme biosynthesis; precorrin-2 from uroporphyrinogen III: step 1/1.</text>
</comment>
<evidence type="ECO:0000256" key="6">
    <source>
        <dbReference type="ARBA" id="ARBA00022691"/>
    </source>
</evidence>
<dbReference type="InterPro" id="IPR006366">
    <property type="entry name" value="CobA/CysG_C"/>
</dbReference>
<dbReference type="NCBIfam" id="TIGR01469">
    <property type="entry name" value="cobA_cysG_Cterm"/>
    <property type="match status" value="1"/>
</dbReference>
<proteinExistence type="inferred from homology"/>
<keyword evidence="13" id="KW-1185">Reference proteome</keyword>
<protein>
    <recommendedName>
        <fullName evidence="2">uroporphyrinogen-III C-methyltransferase</fullName>
        <ecNumber evidence="2">2.1.1.107</ecNumber>
    </recommendedName>
</protein>
<keyword evidence="7" id="KW-0627">Porphyrin biosynthesis</keyword>
<reference evidence="12 13" key="1">
    <citation type="submission" date="2015-12" db="EMBL/GenBank/DDBJ databases">
        <title>Nitrous oxide reduction kinetics distinguish bacteria harboring typical versus atypical NosZ.</title>
        <authorList>
            <person name="Yoon S."/>
            <person name="Nissen S."/>
            <person name="Park D."/>
            <person name="Sanford R.A."/>
            <person name="Loeffler F.E."/>
        </authorList>
    </citation>
    <scope>NUCLEOTIDE SEQUENCE [LARGE SCALE GENOMIC DNA]</scope>
    <source>
        <strain evidence="12 13">ATCC BAA-841</strain>
    </source>
</reference>
<evidence type="ECO:0000313" key="13">
    <source>
        <dbReference type="Proteomes" id="UP000070186"/>
    </source>
</evidence>
<dbReference type="Proteomes" id="UP000070186">
    <property type="component" value="Unassembled WGS sequence"/>
</dbReference>
<comment type="pathway">
    <text evidence="9">Cofactor biosynthesis; adenosylcobalamin biosynthesis; precorrin-2 from uroporphyrinogen III: step 1/1.</text>
</comment>
<dbReference type="PANTHER" id="PTHR45790">
    <property type="entry name" value="SIROHEME SYNTHASE-RELATED"/>
    <property type="match status" value="1"/>
</dbReference>